<evidence type="ECO:0000259" key="1">
    <source>
        <dbReference type="Pfam" id="PF18765"/>
    </source>
</evidence>
<name>A0A1F4RZH1_UNCSA</name>
<gene>
    <name evidence="2" type="ORF">A2290_04790</name>
</gene>
<dbReference type="AlphaFoldDB" id="A0A1F4RZH1"/>
<dbReference type="InterPro" id="IPR041633">
    <property type="entry name" value="Polbeta"/>
</dbReference>
<reference evidence="2 3" key="1">
    <citation type="journal article" date="2016" name="Nat. Commun.">
        <title>Thousands of microbial genomes shed light on interconnected biogeochemical processes in an aquifer system.</title>
        <authorList>
            <person name="Anantharaman K."/>
            <person name="Brown C.T."/>
            <person name="Hug L.A."/>
            <person name="Sharon I."/>
            <person name="Castelle C.J."/>
            <person name="Probst A.J."/>
            <person name="Thomas B.C."/>
            <person name="Singh A."/>
            <person name="Wilkins M.J."/>
            <person name="Karaoz U."/>
            <person name="Brodie E.L."/>
            <person name="Williams K.H."/>
            <person name="Hubbard S.S."/>
            <person name="Banfield J.F."/>
        </authorList>
    </citation>
    <scope>NUCLEOTIDE SEQUENCE [LARGE SCALE GENOMIC DNA]</scope>
</reference>
<dbReference type="Proteomes" id="UP000177905">
    <property type="component" value="Unassembled WGS sequence"/>
</dbReference>
<dbReference type="EMBL" id="MEUA01000051">
    <property type="protein sequence ID" value="OGC13561.1"/>
    <property type="molecule type" value="Genomic_DNA"/>
</dbReference>
<feature type="domain" description="Polymerase beta nucleotidyltransferase" evidence="1">
    <location>
        <begin position="12"/>
        <end position="96"/>
    </location>
</feature>
<sequence>MINVDKKYLEIIKDILQKYVPKCEVRLFGSRLTNKIKKYSDMDIVIVGKEKIKRQTLIRLKEEFENSDISFRIDVLDWHRTSDSFKKIIEKEYDVIQNPSI</sequence>
<organism evidence="2 3">
    <name type="scientific">candidate division WOR-1 bacterium RIFOXYB2_FULL_36_35</name>
    <dbReference type="NCBI Taxonomy" id="1802578"/>
    <lineage>
        <taxon>Bacteria</taxon>
        <taxon>Bacillati</taxon>
        <taxon>Saganbacteria</taxon>
    </lineage>
</organism>
<dbReference type="InterPro" id="IPR043519">
    <property type="entry name" value="NT_sf"/>
</dbReference>
<evidence type="ECO:0000313" key="3">
    <source>
        <dbReference type="Proteomes" id="UP000177905"/>
    </source>
</evidence>
<protein>
    <recommendedName>
        <fullName evidence="1">Polymerase beta nucleotidyltransferase domain-containing protein</fullName>
    </recommendedName>
</protein>
<accession>A0A1F4RZH1</accession>
<comment type="caution">
    <text evidence="2">The sequence shown here is derived from an EMBL/GenBank/DDBJ whole genome shotgun (WGS) entry which is preliminary data.</text>
</comment>
<dbReference type="Pfam" id="PF18765">
    <property type="entry name" value="Polbeta"/>
    <property type="match status" value="1"/>
</dbReference>
<dbReference type="CDD" id="cd05403">
    <property type="entry name" value="NT_KNTase_like"/>
    <property type="match status" value="1"/>
</dbReference>
<proteinExistence type="predicted"/>
<dbReference type="Gene3D" id="3.30.460.10">
    <property type="entry name" value="Beta Polymerase, domain 2"/>
    <property type="match status" value="1"/>
</dbReference>
<dbReference type="SUPFAM" id="SSF81301">
    <property type="entry name" value="Nucleotidyltransferase"/>
    <property type="match status" value="1"/>
</dbReference>
<evidence type="ECO:0000313" key="2">
    <source>
        <dbReference type="EMBL" id="OGC13561.1"/>
    </source>
</evidence>